<name>A0A1J1HZ93_9DIPT</name>
<dbReference type="Proteomes" id="UP000183832">
    <property type="component" value="Unassembled WGS sequence"/>
</dbReference>
<dbReference type="AlphaFoldDB" id="A0A1J1HZ93"/>
<sequence>MDSGVRNWSNRHYMMSFHFVTRLISAETKHYMCFYATVCFIIPPVPDLGWGSNGLFFICNVLASRTKTD</sequence>
<evidence type="ECO:0000313" key="2">
    <source>
        <dbReference type="Proteomes" id="UP000183832"/>
    </source>
</evidence>
<reference evidence="1 2" key="1">
    <citation type="submission" date="2015-04" db="EMBL/GenBank/DDBJ databases">
        <authorList>
            <person name="Syromyatnikov M.Y."/>
            <person name="Popov V.N."/>
        </authorList>
    </citation>
    <scope>NUCLEOTIDE SEQUENCE [LARGE SCALE GENOMIC DNA]</scope>
</reference>
<gene>
    <name evidence="1" type="ORF">CLUMA_CG006390</name>
</gene>
<accession>A0A1J1HZ93</accession>
<evidence type="ECO:0000313" key="1">
    <source>
        <dbReference type="EMBL" id="CRK92850.1"/>
    </source>
</evidence>
<organism evidence="1 2">
    <name type="scientific">Clunio marinus</name>
    <dbReference type="NCBI Taxonomy" id="568069"/>
    <lineage>
        <taxon>Eukaryota</taxon>
        <taxon>Metazoa</taxon>
        <taxon>Ecdysozoa</taxon>
        <taxon>Arthropoda</taxon>
        <taxon>Hexapoda</taxon>
        <taxon>Insecta</taxon>
        <taxon>Pterygota</taxon>
        <taxon>Neoptera</taxon>
        <taxon>Endopterygota</taxon>
        <taxon>Diptera</taxon>
        <taxon>Nematocera</taxon>
        <taxon>Chironomoidea</taxon>
        <taxon>Chironomidae</taxon>
        <taxon>Clunio</taxon>
    </lineage>
</organism>
<proteinExistence type="predicted"/>
<dbReference type="EMBL" id="CVRI01000035">
    <property type="protein sequence ID" value="CRK92850.1"/>
    <property type="molecule type" value="Genomic_DNA"/>
</dbReference>
<keyword evidence="2" id="KW-1185">Reference proteome</keyword>
<protein>
    <submittedName>
        <fullName evidence="1">CLUMA_CG006390, isoform A</fullName>
    </submittedName>
</protein>